<dbReference type="InterPro" id="IPR017901">
    <property type="entry name" value="C-CAP_CF_C-like"/>
</dbReference>
<sequence>MSTEESQFNVQGYNIVTILKRLEAATSRLEDITVFQEEANKQKPLTPTTVAAGNQAADNKSPQLTNTSGTGGPVAQQAKDVSQAAAVAPTPPAPSQAVETPKSVQVFQRFVDEFVNPFIKISNQIDSLTGEAAQLFGDAFAEQAKFLAIVAQSQKPDMTDAAFAQAMTPTNEKITKINALKDANRKSPYFNHLNSLSESGAVFFWIAFPTPVSYISDTKDSAKFWLDRVLKDFKGKDKIHLDWVNQVTKIFDELKSYVKEYHTTGPSWNAKGEPFAEVVKKSGSQSSQASASAAAAAAAPPAAPPAAGAGGATSTPPPPPPPPASVFEVDSLKPKEVSSGGGMNAVFAQLNQGANVTSGLKKVQKSEMTHKNPELRKQPPVAPKKPKSLTKSAEHSSTSSNPAAKKEAKKELVDGTKWIIQNLTKADASEPIIIETEMHQSVFIGNCSDITIQLKGKANAVAISEAKNIGVVVDSLISGVEIIKAFKYGVQVTGVVSMISVDKSDEGQIYLSAESIKNDCQVFTSSSTALNINTPEPDGDFKEQPVPEQFVSTIKNGKLVSAIVEHAG</sequence>
<dbReference type="SMART" id="SM00673">
    <property type="entry name" value="CARP"/>
    <property type="match status" value="2"/>
</dbReference>
<feature type="compositionally biased region" description="Pro residues" evidence="3">
    <location>
        <begin position="315"/>
        <end position="324"/>
    </location>
</feature>
<gene>
    <name evidence="5" type="ORF">LODBEIA_P15710</name>
</gene>
<organism evidence="5 6">
    <name type="scientific">Lodderomyces beijingensis</name>
    <dbReference type="NCBI Taxonomy" id="1775926"/>
    <lineage>
        <taxon>Eukaryota</taxon>
        <taxon>Fungi</taxon>
        <taxon>Dikarya</taxon>
        <taxon>Ascomycota</taxon>
        <taxon>Saccharomycotina</taxon>
        <taxon>Pichiomycetes</taxon>
        <taxon>Debaryomycetaceae</taxon>
        <taxon>Candida/Lodderomyces clade</taxon>
        <taxon>Lodderomyces</taxon>
    </lineage>
</organism>
<dbReference type="InterPro" id="IPR016098">
    <property type="entry name" value="CAP/MinC_C"/>
</dbReference>
<proteinExistence type="inferred from homology"/>
<dbReference type="Proteomes" id="UP001497383">
    <property type="component" value="Chromosome 2"/>
</dbReference>
<evidence type="ECO:0000256" key="3">
    <source>
        <dbReference type="SAM" id="MobiDB-lite"/>
    </source>
</evidence>
<dbReference type="SUPFAM" id="SSF101278">
    <property type="entry name" value="N-terminal domain of adenylylcyclase associated protein, CAP"/>
    <property type="match status" value="1"/>
</dbReference>
<dbReference type="InterPro" id="IPR013992">
    <property type="entry name" value="Adenylate_cyclase-assoc_CAP_N"/>
</dbReference>
<dbReference type="InterPro" id="IPR018106">
    <property type="entry name" value="CAP_CS_N"/>
</dbReference>
<dbReference type="PROSITE" id="PS01088">
    <property type="entry name" value="CAP_1"/>
    <property type="match status" value="1"/>
</dbReference>
<feature type="compositionally biased region" description="Polar residues" evidence="3">
    <location>
        <begin position="389"/>
        <end position="402"/>
    </location>
</feature>
<dbReference type="PANTHER" id="PTHR10652">
    <property type="entry name" value="ADENYLYL CYCLASE-ASSOCIATED PROTEIN"/>
    <property type="match status" value="1"/>
</dbReference>
<dbReference type="InterPro" id="IPR001837">
    <property type="entry name" value="Adenylate_cyclase-assoc_CAP"/>
</dbReference>
<dbReference type="EMBL" id="OZ022406">
    <property type="protein sequence ID" value="CAK9437183.1"/>
    <property type="molecule type" value="Genomic_DNA"/>
</dbReference>
<keyword evidence="6" id="KW-1185">Reference proteome</keyword>
<dbReference type="Gene3D" id="1.25.40.330">
    <property type="entry name" value="Adenylate cyclase-associated CAP, N-terminal domain"/>
    <property type="match status" value="1"/>
</dbReference>
<dbReference type="GeneID" id="92206767"/>
<evidence type="ECO:0000313" key="5">
    <source>
        <dbReference type="EMBL" id="CAK9437183.1"/>
    </source>
</evidence>
<protein>
    <recommendedName>
        <fullName evidence="2">Adenylyl cyclase-associated protein</fullName>
    </recommendedName>
</protein>
<dbReference type="InterPro" id="IPR036222">
    <property type="entry name" value="CAP_N_sf"/>
</dbReference>
<evidence type="ECO:0000256" key="1">
    <source>
        <dbReference type="ARBA" id="ARBA00007659"/>
    </source>
</evidence>
<dbReference type="InterPro" id="IPR036223">
    <property type="entry name" value="CAP_C_sf"/>
</dbReference>
<feature type="compositionally biased region" description="Low complexity" evidence="3">
    <location>
        <begin position="291"/>
        <end position="300"/>
    </location>
</feature>
<evidence type="ECO:0000259" key="4">
    <source>
        <dbReference type="PROSITE" id="PS51329"/>
    </source>
</evidence>
<feature type="domain" description="C-CAP/cofactor C-like" evidence="4">
    <location>
        <begin position="402"/>
        <end position="546"/>
    </location>
</feature>
<accession>A0ABP0ZGQ7</accession>
<feature type="region of interest" description="Disordered" evidence="3">
    <location>
        <begin position="359"/>
        <end position="409"/>
    </location>
</feature>
<feature type="region of interest" description="Disordered" evidence="3">
    <location>
        <begin position="291"/>
        <end position="328"/>
    </location>
</feature>
<dbReference type="SUPFAM" id="SSF69340">
    <property type="entry name" value="C-terminal domain of adenylylcyclase associated protein"/>
    <property type="match status" value="1"/>
</dbReference>
<name>A0ABP0ZGQ7_9ASCO</name>
<feature type="compositionally biased region" description="Basic and acidic residues" evidence="3">
    <location>
        <begin position="364"/>
        <end position="377"/>
    </location>
</feature>
<dbReference type="PROSITE" id="PS51329">
    <property type="entry name" value="C_CAP_COFACTOR_C"/>
    <property type="match status" value="1"/>
</dbReference>
<evidence type="ECO:0000256" key="2">
    <source>
        <dbReference type="RuleBase" id="RU000647"/>
    </source>
</evidence>
<dbReference type="Pfam" id="PF08603">
    <property type="entry name" value="CAP_C"/>
    <property type="match status" value="1"/>
</dbReference>
<dbReference type="Pfam" id="PF21938">
    <property type="entry name" value="CAP_N"/>
    <property type="match status" value="1"/>
</dbReference>
<dbReference type="InterPro" id="IPR053950">
    <property type="entry name" value="CAP_N"/>
</dbReference>
<dbReference type="RefSeq" id="XP_066828509.1">
    <property type="nucleotide sequence ID" value="XM_066971474.1"/>
</dbReference>
<feature type="compositionally biased region" description="Polar residues" evidence="3">
    <location>
        <begin position="53"/>
        <end position="68"/>
    </location>
</feature>
<evidence type="ECO:0000313" key="6">
    <source>
        <dbReference type="Proteomes" id="UP001497383"/>
    </source>
</evidence>
<dbReference type="Gene3D" id="2.160.20.70">
    <property type="match status" value="1"/>
</dbReference>
<dbReference type="InterPro" id="IPR013912">
    <property type="entry name" value="Adenylate_cyclase-assoc_CAP_C"/>
</dbReference>
<dbReference type="Pfam" id="PF01213">
    <property type="entry name" value="CAP_N-CM"/>
    <property type="match status" value="1"/>
</dbReference>
<feature type="region of interest" description="Disordered" evidence="3">
    <location>
        <begin position="53"/>
        <end position="99"/>
    </location>
</feature>
<reference evidence="5 6" key="1">
    <citation type="submission" date="2024-03" db="EMBL/GenBank/DDBJ databases">
        <authorList>
            <person name="Brejova B."/>
        </authorList>
    </citation>
    <scope>NUCLEOTIDE SEQUENCE [LARGE SCALE GENOMIC DNA]</scope>
    <source>
        <strain evidence="5 6">CBS 14171</strain>
    </source>
</reference>
<dbReference type="PANTHER" id="PTHR10652:SF0">
    <property type="entry name" value="ADENYLYL CYCLASE-ASSOCIATED PROTEIN"/>
    <property type="match status" value="1"/>
</dbReference>
<comment type="similarity">
    <text evidence="1 2">Belongs to the CAP family.</text>
</comment>
<dbReference type="InterPro" id="IPR006599">
    <property type="entry name" value="CARP_motif"/>
</dbReference>